<feature type="compositionally biased region" description="Low complexity" evidence="2">
    <location>
        <begin position="404"/>
        <end position="421"/>
    </location>
</feature>
<dbReference type="Pfam" id="PF00379">
    <property type="entry name" value="Chitin_bind_4"/>
    <property type="match status" value="1"/>
</dbReference>
<dbReference type="PROSITE" id="PS51155">
    <property type="entry name" value="CHIT_BIND_RR_2"/>
    <property type="match status" value="1"/>
</dbReference>
<name>A0AAN9VNR9_9ORTH</name>
<evidence type="ECO:0008006" key="6">
    <source>
        <dbReference type="Google" id="ProtNLM"/>
    </source>
</evidence>
<evidence type="ECO:0000256" key="2">
    <source>
        <dbReference type="SAM" id="MobiDB-lite"/>
    </source>
</evidence>
<protein>
    <recommendedName>
        <fullName evidence="6">Cuticular protein</fullName>
    </recommendedName>
</protein>
<feature type="region of interest" description="Disordered" evidence="2">
    <location>
        <begin position="382"/>
        <end position="427"/>
    </location>
</feature>
<keyword evidence="3" id="KW-0732">Signal</keyword>
<gene>
    <name evidence="4" type="ORF">R5R35_004803</name>
</gene>
<dbReference type="InterPro" id="IPR000618">
    <property type="entry name" value="Insect_cuticle"/>
</dbReference>
<evidence type="ECO:0000256" key="1">
    <source>
        <dbReference type="PROSITE-ProRule" id="PRU00497"/>
    </source>
</evidence>
<accession>A0AAN9VNR9</accession>
<feature type="signal peptide" evidence="3">
    <location>
        <begin position="1"/>
        <end position="25"/>
    </location>
</feature>
<keyword evidence="5" id="KW-1185">Reference proteome</keyword>
<dbReference type="GO" id="GO:0042302">
    <property type="term" value="F:structural constituent of cuticle"/>
    <property type="evidence" value="ECO:0007669"/>
    <property type="project" value="UniProtKB-UniRule"/>
</dbReference>
<evidence type="ECO:0000313" key="4">
    <source>
        <dbReference type="EMBL" id="KAK7868519.1"/>
    </source>
</evidence>
<feature type="region of interest" description="Disordered" evidence="2">
    <location>
        <begin position="526"/>
        <end position="557"/>
    </location>
</feature>
<evidence type="ECO:0000256" key="3">
    <source>
        <dbReference type="SAM" id="SignalP"/>
    </source>
</evidence>
<keyword evidence="1" id="KW-0193">Cuticle</keyword>
<dbReference type="AlphaFoldDB" id="A0AAN9VNR9"/>
<comment type="caution">
    <text evidence="4">The sequence shown here is derived from an EMBL/GenBank/DDBJ whole genome shotgun (WGS) entry which is preliminary data.</text>
</comment>
<feature type="compositionally biased region" description="Low complexity" evidence="2">
    <location>
        <begin position="220"/>
        <end position="245"/>
    </location>
</feature>
<feature type="compositionally biased region" description="Low complexity" evidence="2">
    <location>
        <begin position="526"/>
        <end position="545"/>
    </location>
</feature>
<reference evidence="4 5" key="1">
    <citation type="submission" date="2024-03" db="EMBL/GenBank/DDBJ databases">
        <title>The genome assembly and annotation of the cricket Gryllus longicercus Weissman &amp; Gray.</title>
        <authorList>
            <person name="Szrajer S."/>
            <person name="Gray D."/>
            <person name="Ylla G."/>
        </authorList>
    </citation>
    <scope>NUCLEOTIDE SEQUENCE [LARGE SCALE GENOMIC DNA]</scope>
    <source>
        <strain evidence="4">DAG 2021-001</strain>
        <tissue evidence="4">Whole body minus gut</tissue>
    </source>
</reference>
<dbReference type="Proteomes" id="UP001378592">
    <property type="component" value="Unassembled WGS sequence"/>
</dbReference>
<evidence type="ECO:0000313" key="5">
    <source>
        <dbReference type="Proteomes" id="UP001378592"/>
    </source>
</evidence>
<organism evidence="4 5">
    <name type="scientific">Gryllus longicercus</name>
    <dbReference type="NCBI Taxonomy" id="2509291"/>
    <lineage>
        <taxon>Eukaryota</taxon>
        <taxon>Metazoa</taxon>
        <taxon>Ecdysozoa</taxon>
        <taxon>Arthropoda</taxon>
        <taxon>Hexapoda</taxon>
        <taxon>Insecta</taxon>
        <taxon>Pterygota</taxon>
        <taxon>Neoptera</taxon>
        <taxon>Polyneoptera</taxon>
        <taxon>Orthoptera</taxon>
        <taxon>Ensifera</taxon>
        <taxon>Gryllidea</taxon>
        <taxon>Grylloidea</taxon>
        <taxon>Gryllidae</taxon>
        <taxon>Gryllinae</taxon>
        <taxon>Gryllus</taxon>
    </lineage>
</organism>
<feature type="compositionally biased region" description="Acidic residues" evidence="2">
    <location>
        <begin position="202"/>
        <end position="216"/>
    </location>
</feature>
<proteinExistence type="predicted"/>
<feature type="region of interest" description="Disordered" evidence="2">
    <location>
        <begin position="192"/>
        <end position="245"/>
    </location>
</feature>
<sequence>MRLLTQTLPLLAAAVLLLAAAPCTARRVRVRPTQRQPAEEEPSAPAADQEPNPQQIRYYAAQPADADDAQQGGVVLVSSDAYNGLYGRPTARAQTDVSEAQLRSALASSRAYSAAAAQVAARPRVKETAKQPPVQTIRNYSKVNDDGSFTFGYEAADGSFKEETRGTDCVVRGKYGYIDPDGNKREFTYVSGNPCDPNAVHEEEEEDQRDAADSGEENVPKVPLRPLRPLRPTAAPATVAPRPTTTVFEQNYQADDDGLDDAPQHLFTPTPRPRYVQPTPSPTPGYSSYVSNAAAQPVRITPRPPVAVTTPRSQLPATTYRPQLLQLAVTPRPGVVYTKTPLQARPTAAPTPTYVGSSTPTIDFDEELRKFQIENNVLTTPAPVRTKLAQPTPRPVHAQPVRAQPVLHQQQQQQQVVPQQPRKIPTNDPIYTSELVYDPATGQYNTVLYQQLPQTSGGELNLRHRLQPYVHQPLLQQPQPQQQPQTQYYQQQQAALLAQSQQLYAQQQQQRAVAQQQQRYLQAAQQQQQLTTQPTTRAPQRYTPTHAPQPQPQPQPQAQFYFVTPSANAAQRDHLAQGQIEAFLRGHNIAF</sequence>
<dbReference type="EMBL" id="JAZDUA010000092">
    <property type="protein sequence ID" value="KAK7868519.1"/>
    <property type="molecule type" value="Genomic_DNA"/>
</dbReference>
<feature type="chain" id="PRO_5042996075" description="Cuticular protein" evidence="3">
    <location>
        <begin position="26"/>
        <end position="591"/>
    </location>
</feature>
<feature type="region of interest" description="Disordered" evidence="2">
    <location>
        <begin position="28"/>
        <end position="65"/>
    </location>
</feature>